<dbReference type="InterPro" id="IPR052158">
    <property type="entry name" value="INH-QAR"/>
</dbReference>
<dbReference type="InterPro" id="IPR009057">
    <property type="entry name" value="Homeodomain-like_sf"/>
</dbReference>
<keyword evidence="2" id="KW-0804">Transcription</keyword>
<dbReference type="PANTHER" id="PTHR43130">
    <property type="entry name" value="ARAC-FAMILY TRANSCRIPTIONAL REGULATOR"/>
    <property type="match status" value="1"/>
</dbReference>
<accession>A0A7X2HNW9</accession>
<dbReference type="AlphaFoldDB" id="A0A7X2HNW9"/>
<evidence type="ECO:0000256" key="1">
    <source>
        <dbReference type="ARBA" id="ARBA00023015"/>
    </source>
</evidence>
<evidence type="ECO:0000313" key="5">
    <source>
        <dbReference type="Proteomes" id="UP000441032"/>
    </source>
</evidence>
<dbReference type="SUPFAM" id="SSF52317">
    <property type="entry name" value="Class I glutamine amidotransferase-like"/>
    <property type="match status" value="1"/>
</dbReference>
<dbReference type="InterPro" id="IPR018060">
    <property type="entry name" value="HTH_AraC"/>
</dbReference>
<gene>
    <name evidence="4" type="ORF">GJQ57_12265</name>
</gene>
<proteinExistence type="predicted"/>
<dbReference type="PROSITE" id="PS01124">
    <property type="entry name" value="HTH_ARAC_FAMILY_2"/>
    <property type="match status" value="1"/>
</dbReference>
<dbReference type="Pfam" id="PF01965">
    <property type="entry name" value="DJ-1_PfpI"/>
    <property type="match status" value="1"/>
</dbReference>
<evidence type="ECO:0000313" key="4">
    <source>
        <dbReference type="EMBL" id="MRS99419.1"/>
    </source>
</evidence>
<organism evidence="4 5">
    <name type="scientific">Ralstonia pickettii</name>
    <name type="common">Burkholderia pickettii</name>
    <dbReference type="NCBI Taxonomy" id="329"/>
    <lineage>
        <taxon>Bacteria</taxon>
        <taxon>Pseudomonadati</taxon>
        <taxon>Pseudomonadota</taxon>
        <taxon>Betaproteobacteria</taxon>
        <taxon>Burkholderiales</taxon>
        <taxon>Burkholderiaceae</taxon>
        <taxon>Ralstonia</taxon>
    </lineage>
</organism>
<dbReference type="GO" id="GO:0043565">
    <property type="term" value="F:sequence-specific DNA binding"/>
    <property type="evidence" value="ECO:0007669"/>
    <property type="project" value="InterPro"/>
</dbReference>
<protein>
    <submittedName>
        <fullName evidence="4">Helix-turn-helix domain-containing protein</fullName>
    </submittedName>
</protein>
<dbReference type="EMBL" id="WJYN01000004">
    <property type="protein sequence ID" value="MRS99419.1"/>
    <property type="molecule type" value="Genomic_DNA"/>
</dbReference>
<dbReference type="Pfam" id="PF12833">
    <property type="entry name" value="HTH_18"/>
    <property type="match status" value="1"/>
</dbReference>
<evidence type="ECO:0000256" key="2">
    <source>
        <dbReference type="ARBA" id="ARBA00023163"/>
    </source>
</evidence>
<dbReference type="GO" id="GO:0003700">
    <property type="term" value="F:DNA-binding transcription factor activity"/>
    <property type="evidence" value="ECO:0007669"/>
    <property type="project" value="InterPro"/>
</dbReference>
<dbReference type="Gene3D" id="3.40.50.880">
    <property type="match status" value="1"/>
</dbReference>
<name>A0A7X2HNW9_RALPI</name>
<sequence length="405" mass="45014">MTSLHQPLCKRGAEPACTHHCNLHRELLGVVRLRRSRRCKILGARPQTSTTKSPHFWRREKSCLDPGLGAPHTGRMSTEPDSSHSIAAEFLGEPRKVVLLATPASLPLEISGPADVFSMVADKLREAGRSRSRPYAVELISATRQLDILPRNSVHMVASRSYAEVNEAIDTLLVVGGMEVWNGREEPGVLEWLRAQAGSTRRLGSICTGAFLLAEAGLLDERRVTTHWFFCERLASDYPRLTVDPEPIYIRDEHICTSAGVSAGIDLALGLVEEDLGADIAMRVARALVLYLRRSDAQSQFSAPLAVQASGRSKFRELPFWILENLHRRLEIPELADRMSMTPRTFARRFKAEFGMPPARFVTDLRLQMATSLLRDSDKSREAIASKCGFGSVDAMERAMARQSS</sequence>
<dbReference type="Proteomes" id="UP000441032">
    <property type="component" value="Unassembled WGS sequence"/>
</dbReference>
<dbReference type="InterPro" id="IPR029062">
    <property type="entry name" value="Class_I_gatase-like"/>
</dbReference>
<dbReference type="CDD" id="cd03137">
    <property type="entry name" value="GATase1_AraC_1"/>
    <property type="match status" value="1"/>
</dbReference>
<dbReference type="SUPFAM" id="SSF46689">
    <property type="entry name" value="Homeodomain-like"/>
    <property type="match status" value="1"/>
</dbReference>
<evidence type="ECO:0000259" key="3">
    <source>
        <dbReference type="PROSITE" id="PS01124"/>
    </source>
</evidence>
<dbReference type="Gene3D" id="1.10.10.60">
    <property type="entry name" value="Homeodomain-like"/>
    <property type="match status" value="1"/>
</dbReference>
<reference evidence="4 5" key="1">
    <citation type="submission" date="2019-11" db="EMBL/GenBank/DDBJ databases">
        <title>Phenotypic characterization of an OXA-22 and OXA-60 co-producing Ralstonia pickettii clinical strain.</title>
        <authorList>
            <person name="He F."/>
        </authorList>
    </citation>
    <scope>NUCLEOTIDE SEQUENCE [LARGE SCALE GENOMIC DNA]</scope>
    <source>
        <strain evidence="4 5">PSLESD1</strain>
    </source>
</reference>
<comment type="caution">
    <text evidence="4">The sequence shown here is derived from an EMBL/GenBank/DDBJ whole genome shotgun (WGS) entry which is preliminary data.</text>
</comment>
<dbReference type="SMART" id="SM00342">
    <property type="entry name" value="HTH_ARAC"/>
    <property type="match status" value="1"/>
</dbReference>
<keyword evidence="1" id="KW-0805">Transcription regulation</keyword>
<dbReference type="PANTHER" id="PTHR43130:SF3">
    <property type="entry name" value="HTH-TYPE TRANSCRIPTIONAL REGULATOR RV1931C"/>
    <property type="match status" value="1"/>
</dbReference>
<dbReference type="InterPro" id="IPR002818">
    <property type="entry name" value="DJ-1/PfpI"/>
</dbReference>
<feature type="domain" description="HTH araC/xylS-type" evidence="3">
    <location>
        <begin position="316"/>
        <end position="405"/>
    </location>
</feature>